<dbReference type="GO" id="GO:0051231">
    <property type="term" value="P:spindle elongation"/>
    <property type="evidence" value="ECO:0007669"/>
    <property type="project" value="TreeGrafter"/>
</dbReference>
<feature type="region of interest" description="Disordered" evidence="12">
    <location>
        <begin position="442"/>
        <end position="471"/>
    </location>
</feature>
<dbReference type="OrthoDB" id="3176171at2759"/>
<evidence type="ECO:0000256" key="10">
    <source>
        <dbReference type="RuleBase" id="RU000394"/>
    </source>
</evidence>
<keyword evidence="6 11" id="KW-0175">Coiled coil</keyword>
<evidence type="ECO:0000313" key="15">
    <source>
        <dbReference type="EMBL" id="KAG8223092.1"/>
    </source>
</evidence>
<keyword evidence="7 9" id="KW-0505">Motor protein</keyword>
<feature type="coiled-coil region" evidence="11">
    <location>
        <begin position="633"/>
        <end position="689"/>
    </location>
</feature>
<reference evidence="15" key="1">
    <citation type="submission" date="2013-04" db="EMBL/GenBank/DDBJ databases">
        <authorList>
            <person name="Qu J."/>
            <person name="Murali S.C."/>
            <person name="Bandaranaike D."/>
            <person name="Bellair M."/>
            <person name="Blankenburg K."/>
            <person name="Chao H."/>
            <person name="Dinh H."/>
            <person name="Doddapaneni H."/>
            <person name="Downs B."/>
            <person name="Dugan-Rocha S."/>
            <person name="Elkadiri S."/>
            <person name="Gnanaolivu R.D."/>
            <person name="Hernandez B."/>
            <person name="Javaid M."/>
            <person name="Jayaseelan J.C."/>
            <person name="Lee S."/>
            <person name="Li M."/>
            <person name="Ming W."/>
            <person name="Munidasa M."/>
            <person name="Muniz J."/>
            <person name="Nguyen L."/>
            <person name="Ongeri F."/>
            <person name="Osuji N."/>
            <person name="Pu L.-L."/>
            <person name="Puazo M."/>
            <person name="Qu C."/>
            <person name="Quiroz J."/>
            <person name="Raj R."/>
            <person name="Weissenberger G."/>
            <person name="Xin Y."/>
            <person name="Zou X."/>
            <person name="Han Y."/>
            <person name="Richards S."/>
            <person name="Worley K."/>
            <person name="Muzny D."/>
            <person name="Gibbs R."/>
        </authorList>
    </citation>
    <scope>NUCLEOTIDE SEQUENCE</scope>
    <source>
        <strain evidence="15">Sampled in the wild</strain>
    </source>
</reference>
<dbReference type="PROSITE" id="PS50067">
    <property type="entry name" value="KINESIN_MOTOR_2"/>
    <property type="match status" value="1"/>
</dbReference>
<feature type="compositionally biased region" description="Acidic residues" evidence="12">
    <location>
        <begin position="761"/>
        <end position="770"/>
    </location>
</feature>
<keyword evidence="13" id="KW-0812">Transmembrane</keyword>
<dbReference type="GO" id="GO:0005875">
    <property type="term" value="C:microtubule associated complex"/>
    <property type="evidence" value="ECO:0007669"/>
    <property type="project" value="TreeGrafter"/>
</dbReference>
<dbReference type="PANTHER" id="PTHR47969">
    <property type="entry name" value="CHROMOSOME-ASSOCIATED KINESIN KIF4A-RELATED"/>
    <property type="match status" value="1"/>
</dbReference>
<keyword evidence="13" id="KW-1133">Transmembrane helix</keyword>
<keyword evidence="2" id="KW-0963">Cytoplasm</keyword>
<protein>
    <recommendedName>
        <fullName evidence="10">Kinesin-like protein</fullName>
    </recommendedName>
</protein>
<feature type="region of interest" description="Disordered" evidence="12">
    <location>
        <begin position="235"/>
        <end position="259"/>
    </location>
</feature>
<accession>A0A8K0JWC3</accession>
<evidence type="ECO:0000256" key="7">
    <source>
        <dbReference type="ARBA" id="ARBA00023175"/>
    </source>
</evidence>
<feature type="region of interest" description="Disordered" evidence="12">
    <location>
        <begin position="588"/>
        <end position="618"/>
    </location>
</feature>
<feature type="compositionally biased region" description="Polar residues" evidence="12">
    <location>
        <begin position="501"/>
        <end position="516"/>
    </location>
</feature>
<evidence type="ECO:0000256" key="3">
    <source>
        <dbReference type="ARBA" id="ARBA00022701"/>
    </source>
</evidence>
<evidence type="ECO:0000256" key="4">
    <source>
        <dbReference type="ARBA" id="ARBA00022741"/>
    </source>
</evidence>
<feature type="region of interest" description="Disordered" evidence="12">
    <location>
        <begin position="492"/>
        <end position="524"/>
    </location>
</feature>
<dbReference type="PROSITE" id="PS00411">
    <property type="entry name" value="KINESIN_MOTOR_1"/>
    <property type="match status" value="1"/>
</dbReference>
<evidence type="ECO:0000256" key="11">
    <source>
        <dbReference type="SAM" id="Coils"/>
    </source>
</evidence>
<dbReference type="InterPro" id="IPR019821">
    <property type="entry name" value="Kinesin_motor_CS"/>
</dbReference>
<organism evidence="15 16">
    <name type="scientific">Ladona fulva</name>
    <name type="common">Scarce chaser dragonfly</name>
    <name type="synonym">Libellula fulva</name>
    <dbReference type="NCBI Taxonomy" id="123851"/>
    <lineage>
        <taxon>Eukaryota</taxon>
        <taxon>Metazoa</taxon>
        <taxon>Ecdysozoa</taxon>
        <taxon>Arthropoda</taxon>
        <taxon>Hexapoda</taxon>
        <taxon>Insecta</taxon>
        <taxon>Pterygota</taxon>
        <taxon>Palaeoptera</taxon>
        <taxon>Odonata</taxon>
        <taxon>Epiprocta</taxon>
        <taxon>Anisoptera</taxon>
        <taxon>Libelluloidea</taxon>
        <taxon>Libellulidae</taxon>
        <taxon>Ladona</taxon>
    </lineage>
</organism>
<dbReference type="Proteomes" id="UP000792457">
    <property type="component" value="Unassembled WGS sequence"/>
</dbReference>
<reference evidence="15" key="2">
    <citation type="submission" date="2017-10" db="EMBL/GenBank/DDBJ databases">
        <title>Ladona fulva Genome sequencing and assembly.</title>
        <authorList>
            <person name="Murali S."/>
            <person name="Richards S."/>
            <person name="Bandaranaike D."/>
            <person name="Bellair M."/>
            <person name="Blankenburg K."/>
            <person name="Chao H."/>
            <person name="Dinh H."/>
            <person name="Doddapaneni H."/>
            <person name="Dugan-Rocha S."/>
            <person name="Elkadiri S."/>
            <person name="Gnanaolivu R."/>
            <person name="Hernandez B."/>
            <person name="Skinner E."/>
            <person name="Javaid M."/>
            <person name="Lee S."/>
            <person name="Li M."/>
            <person name="Ming W."/>
            <person name="Munidasa M."/>
            <person name="Muniz J."/>
            <person name="Nguyen L."/>
            <person name="Hughes D."/>
            <person name="Osuji N."/>
            <person name="Pu L.-L."/>
            <person name="Puazo M."/>
            <person name="Qu C."/>
            <person name="Quiroz J."/>
            <person name="Raj R."/>
            <person name="Weissenberger G."/>
            <person name="Xin Y."/>
            <person name="Zou X."/>
            <person name="Han Y."/>
            <person name="Worley K."/>
            <person name="Muzny D."/>
            <person name="Gibbs R."/>
        </authorList>
    </citation>
    <scope>NUCLEOTIDE SEQUENCE</scope>
    <source>
        <strain evidence="15">Sampled in the wild</strain>
    </source>
</reference>
<evidence type="ECO:0000256" key="5">
    <source>
        <dbReference type="ARBA" id="ARBA00022840"/>
    </source>
</evidence>
<comment type="subcellular location">
    <subcellularLocation>
        <location evidence="1">Cytoplasm</location>
        <location evidence="1">Cytoskeleton</location>
    </subcellularLocation>
</comment>
<dbReference type="InterPro" id="IPR001752">
    <property type="entry name" value="Kinesin_motor_dom"/>
</dbReference>
<dbReference type="GO" id="GO:0005524">
    <property type="term" value="F:ATP binding"/>
    <property type="evidence" value="ECO:0007669"/>
    <property type="project" value="UniProtKB-UniRule"/>
</dbReference>
<feature type="binding site" evidence="9">
    <location>
        <begin position="145"/>
        <end position="152"/>
    </location>
    <ligand>
        <name>ATP</name>
        <dbReference type="ChEBI" id="CHEBI:30616"/>
    </ligand>
</feature>
<dbReference type="InterPro" id="IPR027417">
    <property type="entry name" value="P-loop_NTPase"/>
</dbReference>
<evidence type="ECO:0000256" key="6">
    <source>
        <dbReference type="ARBA" id="ARBA00023054"/>
    </source>
</evidence>
<dbReference type="AlphaFoldDB" id="A0A8K0JWC3"/>
<evidence type="ECO:0000256" key="9">
    <source>
        <dbReference type="PROSITE-ProRule" id="PRU00283"/>
    </source>
</evidence>
<comment type="similarity">
    <text evidence="9 10">Belongs to the TRAFAC class myosin-kinesin ATPase superfamily. Kinesin family.</text>
</comment>
<feature type="compositionally biased region" description="Low complexity" evidence="12">
    <location>
        <begin position="735"/>
        <end position="745"/>
    </location>
</feature>
<keyword evidence="13" id="KW-0472">Membrane</keyword>
<keyword evidence="3 10" id="KW-0493">Microtubule</keyword>
<evidence type="ECO:0000256" key="12">
    <source>
        <dbReference type="SAM" id="MobiDB-lite"/>
    </source>
</evidence>
<feature type="region of interest" description="Disordered" evidence="12">
    <location>
        <begin position="1"/>
        <end position="22"/>
    </location>
</feature>
<evidence type="ECO:0000259" key="14">
    <source>
        <dbReference type="PROSITE" id="PS50067"/>
    </source>
</evidence>
<evidence type="ECO:0000256" key="1">
    <source>
        <dbReference type="ARBA" id="ARBA00004245"/>
    </source>
</evidence>
<evidence type="ECO:0000313" key="16">
    <source>
        <dbReference type="Proteomes" id="UP000792457"/>
    </source>
</evidence>
<dbReference type="GO" id="GO:0008017">
    <property type="term" value="F:microtubule binding"/>
    <property type="evidence" value="ECO:0007669"/>
    <property type="project" value="InterPro"/>
</dbReference>
<dbReference type="GO" id="GO:0007018">
    <property type="term" value="P:microtubule-based movement"/>
    <property type="evidence" value="ECO:0007669"/>
    <property type="project" value="InterPro"/>
</dbReference>
<keyword evidence="5 9" id="KW-0067">ATP-binding</keyword>
<proteinExistence type="inferred from homology"/>
<keyword evidence="16" id="KW-1185">Reference proteome</keyword>
<dbReference type="InterPro" id="IPR036961">
    <property type="entry name" value="Kinesin_motor_dom_sf"/>
</dbReference>
<dbReference type="PRINTS" id="PR00380">
    <property type="entry name" value="KINESINHEAVY"/>
</dbReference>
<feature type="domain" description="Kinesin motor" evidence="14">
    <location>
        <begin position="75"/>
        <end position="399"/>
    </location>
</feature>
<dbReference type="GO" id="GO:0005874">
    <property type="term" value="C:microtubule"/>
    <property type="evidence" value="ECO:0007669"/>
    <property type="project" value="UniProtKB-KW"/>
</dbReference>
<dbReference type="Gene3D" id="3.40.850.10">
    <property type="entry name" value="Kinesin motor domain"/>
    <property type="match status" value="2"/>
</dbReference>
<evidence type="ECO:0000256" key="13">
    <source>
        <dbReference type="SAM" id="Phobius"/>
    </source>
</evidence>
<dbReference type="PANTHER" id="PTHR47969:SF21">
    <property type="entry name" value="KINESIN-LIKE PROTEIN"/>
    <property type="match status" value="1"/>
</dbReference>
<feature type="transmembrane region" description="Helical" evidence="13">
    <location>
        <begin position="107"/>
        <end position="130"/>
    </location>
</feature>
<dbReference type="Pfam" id="PF00225">
    <property type="entry name" value="Kinesin"/>
    <property type="match status" value="2"/>
</dbReference>
<gene>
    <name evidence="15" type="ORF">J437_LFUL002040</name>
</gene>
<dbReference type="InterPro" id="IPR027640">
    <property type="entry name" value="Kinesin-like_fam"/>
</dbReference>
<dbReference type="EMBL" id="KZ308152">
    <property type="protein sequence ID" value="KAG8223092.1"/>
    <property type="molecule type" value="Genomic_DNA"/>
</dbReference>
<evidence type="ECO:0000256" key="2">
    <source>
        <dbReference type="ARBA" id="ARBA00022490"/>
    </source>
</evidence>
<name>A0A8K0JWC3_LADFU</name>
<feature type="region of interest" description="Disordered" evidence="12">
    <location>
        <begin position="731"/>
        <end position="771"/>
    </location>
</feature>
<dbReference type="SMART" id="SM00129">
    <property type="entry name" value="KISc"/>
    <property type="match status" value="1"/>
</dbReference>
<evidence type="ECO:0000256" key="8">
    <source>
        <dbReference type="ARBA" id="ARBA00023212"/>
    </source>
</evidence>
<dbReference type="SUPFAM" id="SSF52540">
    <property type="entry name" value="P-loop containing nucleoside triphosphate hydrolases"/>
    <property type="match status" value="1"/>
</dbReference>
<comment type="caution">
    <text evidence="15">The sequence shown here is derived from an EMBL/GenBank/DDBJ whole genome shotgun (WGS) entry which is preliminary data.</text>
</comment>
<keyword evidence="4 9" id="KW-0547">Nucleotide-binding</keyword>
<dbReference type="GO" id="GO:0003777">
    <property type="term" value="F:microtubule motor activity"/>
    <property type="evidence" value="ECO:0007669"/>
    <property type="project" value="InterPro"/>
</dbReference>
<sequence>MRYAHRAKQIENTPQKNEDPKDALLRQFKKELDMLRRALHEKDNVPDTAVEEIYGDVCRVKMRRLVEGRRSGGEAVKVVARCRPLSEAEKKIDPKLRCRSSSYREGIVQILLLMSVLLTSISFNLLSLAMQGVLDGYNGTIFAYGQTGCGKTYTMQGGGEGTVSKRMDSVEEELIDLEGDSEDQSPQRGIIPRAFDHIFESASVRKGRRYLVVASFLEIYNEEIRDLLSPFHGSSLSMSSSSPPSSPQHKGKLGSPLKGLHLRENAEKGVYVEGGKGYDLKSNCDSQDSLKYININTETLKIFDGTTFKSQGLSRHPVHSPADCNELLLKGLSYRASGSTLMNAESSRSHSLFTLSLEMITSDALADDGFCSGGEEQIMKGKLNLVDLAGSERQIKTESLSTLRYAHRAKQIENTPQKNEDPKDALLRQFKKELDMLRRALHEKDNVPDTGNGPHSQKELEEETEKLRDSKKQLEADLEELKRLYEQEKQRKRLEGKMDTLSLNSGGTNSASSNENDIGPDSDKLWLRQNNNASPVPEAVLHRLAKVQASLIGGERVNDEVLMERRRKHRSVVEERLQALAAAVEMVQQREKEEDEESYASERKIGEGSGNNNNRKEGKKVLMKAFGDVRDELISKTESLKKLRNKMKSLKIEISDLQSEFESERTDYLETIRRQNQQLKLQQQIIEKMCPFLKYECNYSDPEKIKQEAVWVEDTQRWRLPEMTTYWIRFPPTQPLQTPSSSGSQNSHADDPNTPSFIDVEGNEQEDDDISSALKLKLERSEAEEFAGNYMRPKRAAELLHRAKEETSNNISRWKSEY</sequence>
<keyword evidence="8" id="KW-0206">Cytoskeleton</keyword>
<dbReference type="GO" id="GO:0007052">
    <property type="term" value="P:mitotic spindle organization"/>
    <property type="evidence" value="ECO:0007669"/>
    <property type="project" value="TreeGrafter"/>
</dbReference>